<dbReference type="GO" id="GO:0005874">
    <property type="term" value="C:microtubule"/>
    <property type="evidence" value="ECO:0007669"/>
    <property type="project" value="UniProtKB-KW"/>
</dbReference>
<evidence type="ECO:0000256" key="9">
    <source>
        <dbReference type="ARBA" id="ARBA00023212"/>
    </source>
</evidence>
<comment type="subcellular location">
    <subcellularLocation>
        <location evidence="1">Cytoplasm</location>
        <location evidence="1">Cytoskeleton</location>
    </subcellularLocation>
</comment>
<dbReference type="GO" id="GO:0007018">
    <property type="term" value="P:microtubule-based movement"/>
    <property type="evidence" value="ECO:0007669"/>
    <property type="project" value="TreeGrafter"/>
</dbReference>
<dbReference type="Pfam" id="PF13374">
    <property type="entry name" value="TPR_10"/>
    <property type="match status" value="1"/>
</dbReference>
<dbReference type="PANTHER" id="PTHR45783:SF3">
    <property type="entry name" value="KINESIN LIGHT CHAIN"/>
    <property type="match status" value="1"/>
</dbReference>
<dbReference type="GO" id="GO:0005737">
    <property type="term" value="C:cytoplasm"/>
    <property type="evidence" value="ECO:0007669"/>
    <property type="project" value="TreeGrafter"/>
</dbReference>
<dbReference type="InterPro" id="IPR002151">
    <property type="entry name" value="Kinesin_light"/>
</dbReference>
<dbReference type="InterPro" id="IPR019734">
    <property type="entry name" value="TPR_rpt"/>
</dbReference>
<dbReference type="InterPro" id="IPR011990">
    <property type="entry name" value="TPR-like_helical_dom_sf"/>
</dbReference>
<dbReference type="Proteomes" id="UP000193224">
    <property type="component" value="Unassembled WGS sequence"/>
</dbReference>
<keyword evidence="7 11" id="KW-0175">Coiled coil</keyword>
<accession>A0A1X7BLB2</accession>
<dbReference type="OrthoDB" id="9787760at2"/>
<evidence type="ECO:0000256" key="7">
    <source>
        <dbReference type="ARBA" id="ARBA00023054"/>
    </source>
</evidence>
<keyword evidence="12" id="KW-1133">Transmembrane helix</keyword>
<dbReference type="RefSeq" id="WP_085798399.1">
    <property type="nucleotide sequence ID" value="NZ_FWXB01000001.1"/>
</dbReference>
<evidence type="ECO:0000313" key="13">
    <source>
        <dbReference type="EMBL" id="SMC10432.1"/>
    </source>
</evidence>
<evidence type="ECO:0000256" key="5">
    <source>
        <dbReference type="ARBA" id="ARBA00022737"/>
    </source>
</evidence>
<sequence length="438" mass="48609">MIDTIWVWAVENAVAIGLIAGVVAIVEFSLKPFRAFFGLFKIPPKLDLSEDTIGKLKADTPEHGPRLTVSDFIRIRRELKEELQAELDDAAQEDRTQLRARIAELESQIANPEKALAEAQTRIAELESLLEREGNEIGADRIADAIAALEKGDYSIAKDLFAEIEARAQPDVQRAARAAYGQGEVAEAEIRWHDAAEHYRRAAQLNPTYDSLAKAGVFLRRDGRYKDAIRFEEDLVAFARQELGDDDPKTATALSNLAESLRGAGEYDRAEKLLNEALEIDKATIGERHPDYATDVNNLAAVLRVQGRNAEAEKLYRQALEIGKATIGEGHPFYATCLNNLALAVEGQGRHEEAEGLYRQALEIDKATIGEGHPNYAIDLNNLAGVVETQGRYEEAERLYRQALEIFEKSLGPEHPNTIGTRSNLDELRAKKSDNVDL</sequence>
<dbReference type="SUPFAM" id="SSF48452">
    <property type="entry name" value="TPR-like"/>
    <property type="match status" value="3"/>
</dbReference>
<keyword evidence="12" id="KW-0472">Membrane</keyword>
<keyword evidence="5" id="KW-0677">Repeat</keyword>
<dbReference type="Pfam" id="PF13432">
    <property type="entry name" value="TPR_16"/>
    <property type="match status" value="1"/>
</dbReference>
<evidence type="ECO:0000256" key="3">
    <source>
        <dbReference type="ARBA" id="ARBA00022490"/>
    </source>
</evidence>
<dbReference type="Gene3D" id="1.25.40.10">
    <property type="entry name" value="Tetratricopeptide repeat domain"/>
    <property type="match status" value="3"/>
</dbReference>
<dbReference type="PROSITE" id="PS50005">
    <property type="entry name" value="TPR"/>
    <property type="match status" value="2"/>
</dbReference>
<gene>
    <name evidence="13" type="ORF">ROA7745_00239</name>
</gene>
<evidence type="ECO:0000256" key="12">
    <source>
        <dbReference type="SAM" id="Phobius"/>
    </source>
</evidence>
<keyword evidence="14" id="KW-1185">Reference proteome</keyword>
<keyword evidence="8" id="KW-0505">Motor protein</keyword>
<dbReference type="PRINTS" id="PR00381">
    <property type="entry name" value="KINESINLIGHT"/>
</dbReference>
<evidence type="ECO:0000256" key="6">
    <source>
        <dbReference type="ARBA" id="ARBA00022803"/>
    </source>
</evidence>
<keyword evidence="12" id="KW-0812">Transmembrane</keyword>
<keyword evidence="9" id="KW-0206">Cytoskeleton</keyword>
<keyword evidence="3" id="KW-0963">Cytoplasm</keyword>
<dbReference type="AlphaFoldDB" id="A0A1X7BLB2"/>
<dbReference type="PANTHER" id="PTHR45783">
    <property type="entry name" value="KINESIN LIGHT CHAIN"/>
    <property type="match status" value="1"/>
</dbReference>
<dbReference type="SMART" id="SM00028">
    <property type="entry name" value="TPR"/>
    <property type="match status" value="5"/>
</dbReference>
<feature type="repeat" description="TPR" evidence="10">
    <location>
        <begin position="251"/>
        <end position="284"/>
    </location>
</feature>
<evidence type="ECO:0000256" key="1">
    <source>
        <dbReference type="ARBA" id="ARBA00004245"/>
    </source>
</evidence>
<organism evidence="13 14">
    <name type="scientific">Roseovarius aestuarii</name>
    <dbReference type="NCBI Taxonomy" id="475083"/>
    <lineage>
        <taxon>Bacteria</taxon>
        <taxon>Pseudomonadati</taxon>
        <taxon>Pseudomonadota</taxon>
        <taxon>Alphaproteobacteria</taxon>
        <taxon>Rhodobacterales</taxon>
        <taxon>Roseobacteraceae</taxon>
        <taxon>Roseovarius</taxon>
    </lineage>
</organism>
<keyword evidence="4" id="KW-0493">Microtubule</keyword>
<feature type="coiled-coil region" evidence="11">
    <location>
        <begin position="73"/>
        <end position="136"/>
    </location>
</feature>
<dbReference type="EMBL" id="FWXB01000001">
    <property type="protein sequence ID" value="SMC10432.1"/>
    <property type="molecule type" value="Genomic_DNA"/>
</dbReference>
<feature type="transmembrane region" description="Helical" evidence="12">
    <location>
        <begin position="6"/>
        <end position="26"/>
    </location>
</feature>
<reference evidence="13 14" key="1">
    <citation type="submission" date="2017-03" db="EMBL/GenBank/DDBJ databases">
        <authorList>
            <person name="Afonso C.L."/>
            <person name="Miller P.J."/>
            <person name="Scott M.A."/>
            <person name="Spackman E."/>
            <person name="Goraichik I."/>
            <person name="Dimitrov K.M."/>
            <person name="Suarez D.L."/>
            <person name="Swayne D.E."/>
        </authorList>
    </citation>
    <scope>NUCLEOTIDE SEQUENCE [LARGE SCALE GENOMIC DNA]</scope>
    <source>
        <strain evidence="13 14">CECT 7745</strain>
    </source>
</reference>
<dbReference type="GO" id="GO:0019894">
    <property type="term" value="F:kinesin binding"/>
    <property type="evidence" value="ECO:0007669"/>
    <property type="project" value="TreeGrafter"/>
</dbReference>
<feature type="repeat" description="TPR" evidence="10">
    <location>
        <begin position="176"/>
        <end position="209"/>
    </location>
</feature>
<evidence type="ECO:0000256" key="10">
    <source>
        <dbReference type="PROSITE-ProRule" id="PRU00339"/>
    </source>
</evidence>
<dbReference type="Pfam" id="PF13424">
    <property type="entry name" value="TPR_12"/>
    <property type="match status" value="2"/>
</dbReference>
<comment type="similarity">
    <text evidence="2">Belongs to the kinesin light chain family.</text>
</comment>
<protein>
    <submittedName>
        <fullName evidence="13">Photosystem I assembly protein Ycf3</fullName>
    </submittedName>
</protein>
<evidence type="ECO:0000256" key="2">
    <source>
        <dbReference type="ARBA" id="ARBA00009622"/>
    </source>
</evidence>
<dbReference type="GO" id="GO:0005871">
    <property type="term" value="C:kinesin complex"/>
    <property type="evidence" value="ECO:0007669"/>
    <property type="project" value="InterPro"/>
</dbReference>
<evidence type="ECO:0000256" key="4">
    <source>
        <dbReference type="ARBA" id="ARBA00022701"/>
    </source>
</evidence>
<name>A0A1X7BLB2_9RHOB</name>
<proteinExistence type="inferred from homology"/>
<evidence type="ECO:0000256" key="8">
    <source>
        <dbReference type="ARBA" id="ARBA00023175"/>
    </source>
</evidence>
<evidence type="ECO:0000256" key="11">
    <source>
        <dbReference type="SAM" id="Coils"/>
    </source>
</evidence>
<keyword evidence="6 10" id="KW-0802">TPR repeat</keyword>
<evidence type="ECO:0000313" key="14">
    <source>
        <dbReference type="Proteomes" id="UP000193224"/>
    </source>
</evidence>